<evidence type="ECO:0000313" key="2">
    <source>
        <dbReference type="Proteomes" id="UP001597560"/>
    </source>
</evidence>
<evidence type="ECO:0000313" key="1">
    <source>
        <dbReference type="EMBL" id="MFD2965688.1"/>
    </source>
</evidence>
<gene>
    <name evidence="1" type="ORF">ACFS6J_28060</name>
</gene>
<keyword evidence="2" id="KW-1185">Reference proteome</keyword>
<comment type="caution">
    <text evidence="1">The sequence shown here is derived from an EMBL/GenBank/DDBJ whole genome shotgun (WGS) entry which is preliminary data.</text>
</comment>
<reference evidence="2" key="1">
    <citation type="journal article" date="2019" name="Int. J. Syst. Evol. Microbiol.">
        <title>The Global Catalogue of Microorganisms (GCM) 10K type strain sequencing project: providing services to taxonomists for standard genome sequencing and annotation.</title>
        <authorList>
            <consortium name="The Broad Institute Genomics Platform"/>
            <consortium name="The Broad Institute Genome Sequencing Center for Infectious Disease"/>
            <person name="Wu L."/>
            <person name="Ma J."/>
        </authorList>
    </citation>
    <scope>NUCLEOTIDE SEQUENCE [LARGE SCALE GENOMIC DNA]</scope>
    <source>
        <strain evidence="2">KCTC 23098</strain>
    </source>
</reference>
<protein>
    <recommendedName>
        <fullName evidence="3">HTH domain-containing protein</fullName>
    </recommendedName>
</protein>
<name>A0ABW6BAZ3_9SPHI</name>
<accession>A0ABW6BAZ3</accession>
<dbReference type="EMBL" id="JBHUPA010000039">
    <property type="protein sequence ID" value="MFD2965688.1"/>
    <property type="molecule type" value="Genomic_DNA"/>
</dbReference>
<dbReference type="Proteomes" id="UP001597560">
    <property type="component" value="Unassembled WGS sequence"/>
</dbReference>
<evidence type="ECO:0008006" key="3">
    <source>
        <dbReference type="Google" id="ProtNLM"/>
    </source>
</evidence>
<sequence length="123" mass="14636">MKLFMYIDRVNRLHELIKRKSTGKPEVLAKKLNLSVSRVYQIIEELKLMQVPIAYSRTLQTYYYTNDYEVSIDVQLRPLEEKEYYHTSGGSLSEKVLYKSHLHFALNYCYKKKLAILGSLQFY</sequence>
<proteinExistence type="predicted"/>
<organism evidence="1 2">
    <name type="scientific">Olivibacter jilunii</name>
    <dbReference type="NCBI Taxonomy" id="985016"/>
    <lineage>
        <taxon>Bacteria</taxon>
        <taxon>Pseudomonadati</taxon>
        <taxon>Bacteroidota</taxon>
        <taxon>Sphingobacteriia</taxon>
        <taxon>Sphingobacteriales</taxon>
        <taxon>Sphingobacteriaceae</taxon>
        <taxon>Olivibacter</taxon>
    </lineage>
</organism>
<dbReference type="RefSeq" id="WP_377613598.1">
    <property type="nucleotide sequence ID" value="NZ_JAHVDN010000003.1"/>
</dbReference>